<organism evidence="5 6">
    <name type="scientific">Algoriphagus aquatilis</name>
    <dbReference type="NCBI Taxonomy" id="490186"/>
    <lineage>
        <taxon>Bacteria</taxon>
        <taxon>Pseudomonadati</taxon>
        <taxon>Bacteroidota</taxon>
        <taxon>Cytophagia</taxon>
        <taxon>Cytophagales</taxon>
        <taxon>Cyclobacteriaceae</taxon>
        <taxon>Algoriphagus</taxon>
    </lineage>
</organism>
<sequence length="403" mass="46900">MANIQLNLKSRKKIDGTYPIVIRIRHNRGFFDISTGESVLASKFDKKKCAVIGNKPLQLHLDELKEKYAKRLRAFVSDNINRPFSLEELKAFVLQKSADEITVEEFWQENIDQLIKSGRGGSARTYKSSHSIFSKIVNLNCSFKAIGVKDLQKVEKELRMRGNKYNSIAVYMRTFRAVCNRAIQYNLVDYEWYPFRKYKIKKEKTIPRVLSLEEIQRFFQADIGVNDPLFKAWTVGKLLFMLRGINLRDLLYLTKDNLRAGRIIYKRGKTGKMYSILVSPMIEDCLRYFQNDRKTLLGIMLDEYLEHPAKSLHSRAQITKRLNTKLKLIGKKLDLQEDLTTYVFRYTYANVARKLGYSKDLIAEALGHEYGNSVTGIYLELFDQETLDKMAEHILQIVSNQKS</sequence>
<keyword evidence="6" id="KW-1185">Reference proteome</keyword>
<proteinExistence type="inferred from homology"/>
<comment type="caution">
    <text evidence="5">The sequence shown here is derived from an EMBL/GenBank/DDBJ whole genome shotgun (WGS) entry which is preliminary data.</text>
</comment>
<evidence type="ECO:0000256" key="3">
    <source>
        <dbReference type="ARBA" id="ARBA00023172"/>
    </source>
</evidence>
<dbReference type="InterPro" id="IPR010998">
    <property type="entry name" value="Integrase_recombinase_N"/>
</dbReference>
<dbReference type="PROSITE" id="PS51898">
    <property type="entry name" value="TYR_RECOMBINASE"/>
    <property type="match status" value="1"/>
</dbReference>
<dbReference type="InterPro" id="IPR050090">
    <property type="entry name" value="Tyrosine_recombinase_XerCD"/>
</dbReference>
<keyword evidence="3" id="KW-0233">DNA recombination</keyword>
<dbReference type="SUPFAM" id="SSF56349">
    <property type="entry name" value="DNA breaking-rejoining enzymes"/>
    <property type="match status" value="1"/>
</dbReference>
<evidence type="ECO:0000259" key="4">
    <source>
        <dbReference type="PROSITE" id="PS51898"/>
    </source>
</evidence>
<dbReference type="EMBL" id="JBHSKS010000024">
    <property type="protein sequence ID" value="MFC5193623.1"/>
    <property type="molecule type" value="Genomic_DNA"/>
</dbReference>
<dbReference type="InterPro" id="IPR013762">
    <property type="entry name" value="Integrase-like_cat_sf"/>
</dbReference>
<dbReference type="InterPro" id="IPR011010">
    <property type="entry name" value="DNA_brk_join_enz"/>
</dbReference>
<dbReference type="Gene3D" id="1.10.443.10">
    <property type="entry name" value="Intergrase catalytic core"/>
    <property type="match status" value="1"/>
</dbReference>
<dbReference type="Pfam" id="PF13102">
    <property type="entry name" value="Phage_int_SAM_5"/>
    <property type="match status" value="1"/>
</dbReference>
<dbReference type="InterPro" id="IPR002104">
    <property type="entry name" value="Integrase_catalytic"/>
</dbReference>
<dbReference type="Pfam" id="PF17293">
    <property type="entry name" value="Arm-DNA-bind_5"/>
    <property type="match status" value="1"/>
</dbReference>
<name>A0ABW0C369_9BACT</name>
<reference evidence="6" key="1">
    <citation type="journal article" date="2019" name="Int. J. Syst. Evol. Microbiol.">
        <title>The Global Catalogue of Microorganisms (GCM) 10K type strain sequencing project: providing services to taxonomists for standard genome sequencing and annotation.</title>
        <authorList>
            <consortium name="The Broad Institute Genomics Platform"/>
            <consortium name="The Broad Institute Genome Sequencing Center for Infectious Disease"/>
            <person name="Wu L."/>
            <person name="Ma J."/>
        </authorList>
    </citation>
    <scope>NUCLEOTIDE SEQUENCE [LARGE SCALE GENOMIC DNA]</scope>
    <source>
        <strain evidence="6">CGMCC 1.7030</strain>
    </source>
</reference>
<evidence type="ECO:0000256" key="2">
    <source>
        <dbReference type="ARBA" id="ARBA00023125"/>
    </source>
</evidence>
<dbReference type="Gene3D" id="1.10.150.130">
    <property type="match status" value="1"/>
</dbReference>
<protein>
    <submittedName>
        <fullName evidence="5">Phage integrase SAM-like domain-containing protein</fullName>
    </submittedName>
</protein>
<dbReference type="Proteomes" id="UP001596163">
    <property type="component" value="Unassembled WGS sequence"/>
</dbReference>
<dbReference type="PANTHER" id="PTHR30349">
    <property type="entry name" value="PHAGE INTEGRASE-RELATED"/>
    <property type="match status" value="1"/>
</dbReference>
<accession>A0ABW0C369</accession>
<feature type="domain" description="Tyr recombinase" evidence="4">
    <location>
        <begin position="205"/>
        <end position="392"/>
    </location>
</feature>
<comment type="similarity">
    <text evidence="1">Belongs to the 'phage' integrase family.</text>
</comment>
<evidence type="ECO:0000313" key="5">
    <source>
        <dbReference type="EMBL" id="MFC5193623.1"/>
    </source>
</evidence>
<evidence type="ECO:0000256" key="1">
    <source>
        <dbReference type="ARBA" id="ARBA00008857"/>
    </source>
</evidence>
<evidence type="ECO:0000313" key="6">
    <source>
        <dbReference type="Proteomes" id="UP001596163"/>
    </source>
</evidence>
<dbReference type="RefSeq" id="WP_377917737.1">
    <property type="nucleotide sequence ID" value="NZ_JBHSKS010000024.1"/>
</dbReference>
<gene>
    <name evidence="5" type="ORF">ACFPIK_17755</name>
</gene>
<keyword evidence="2" id="KW-0238">DNA-binding</keyword>
<dbReference type="InterPro" id="IPR025269">
    <property type="entry name" value="SAM-like_dom"/>
</dbReference>
<dbReference type="InterPro" id="IPR035386">
    <property type="entry name" value="Arm-DNA-bind_5"/>
</dbReference>
<dbReference type="PANTHER" id="PTHR30349:SF64">
    <property type="entry name" value="PROPHAGE INTEGRASE INTD-RELATED"/>
    <property type="match status" value="1"/>
</dbReference>